<evidence type="ECO:0000256" key="11">
    <source>
        <dbReference type="ARBA" id="ARBA00023136"/>
    </source>
</evidence>
<evidence type="ECO:0000256" key="4">
    <source>
        <dbReference type="ARBA" id="ARBA00022692"/>
    </source>
</evidence>
<evidence type="ECO:0000256" key="7">
    <source>
        <dbReference type="ARBA" id="ARBA00022741"/>
    </source>
</evidence>
<evidence type="ECO:0000256" key="10">
    <source>
        <dbReference type="ARBA" id="ARBA00022989"/>
    </source>
</evidence>
<dbReference type="GO" id="GO:0007169">
    <property type="term" value="P:cell surface receptor protein tyrosine kinase signaling pathway"/>
    <property type="evidence" value="ECO:0007669"/>
    <property type="project" value="TreeGrafter"/>
</dbReference>
<keyword evidence="11" id="KW-0472">Membrane</keyword>
<dbReference type="Pfam" id="PF07714">
    <property type="entry name" value="PK_Tyr_Ser-Thr"/>
    <property type="match status" value="1"/>
</dbReference>
<dbReference type="InterPro" id="IPR008266">
    <property type="entry name" value="Tyr_kinase_AS"/>
</dbReference>
<dbReference type="InterPro" id="IPR050122">
    <property type="entry name" value="RTK"/>
</dbReference>
<dbReference type="SUPFAM" id="SSF56112">
    <property type="entry name" value="Protein kinase-like (PK-like)"/>
    <property type="match status" value="1"/>
</dbReference>
<evidence type="ECO:0000313" key="17">
    <source>
        <dbReference type="Proteomes" id="UP001381693"/>
    </source>
</evidence>
<dbReference type="PROSITE" id="PS50011">
    <property type="entry name" value="PROTEIN_KINASE_DOM"/>
    <property type="match status" value="1"/>
</dbReference>
<proteinExistence type="predicted"/>
<feature type="domain" description="Protein kinase" evidence="15">
    <location>
        <begin position="1"/>
        <end position="163"/>
    </location>
</feature>
<organism evidence="16 17">
    <name type="scientific">Halocaridina rubra</name>
    <name type="common">Hawaiian red shrimp</name>
    <dbReference type="NCBI Taxonomy" id="373956"/>
    <lineage>
        <taxon>Eukaryota</taxon>
        <taxon>Metazoa</taxon>
        <taxon>Ecdysozoa</taxon>
        <taxon>Arthropoda</taxon>
        <taxon>Crustacea</taxon>
        <taxon>Multicrustacea</taxon>
        <taxon>Malacostraca</taxon>
        <taxon>Eumalacostraca</taxon>
        <taxon>Eucarida</taxon>
        <taxon>Decapoda</taxon>
        <taxon>Pleocyemata</taxon>
        <taxon>Caridea</taxon>
        <taxon>Atyoidea</taxon>
        <taxon>Atyidae</taxon>
        <taxon>Halocaridina</taxon>
    </lineage>
</organism>
<keyword evidence="9" id="KW-0067">ATP-binding</keyword>
<evidence type="ECO:0000256" key="9">
    <source>
        <dbReference type="ARBA" id="ARBA00022840"/>
    </source>
</evidence>
<dbReference type="Gene3D" id="1.10.510.10">
    <property type="entry name" value="Transferase(Phosphotransferase) domain 1"/>
    <property type="match status" value="1"/>
</dbReference>
<dbReference type="GO" id="GO:0005524">
    <property type="term" value="F:ATP binding"/>
    <property type="evidence" value="ECO:0007669"/>
    <property type="project" value="UniProtKB-KW"/>
</dbReference>
<keyword evidence="6" id="KW-0677">Repeat</keyword>
<evidence type="ECO:0000313" key="16">
    <source>
        <dbReference type="EMBL" id="KAK7075767.1"/>
    </source>
</evidence>
<dbReference type="FunFam" id="1.10.510.10:FF:001512">
    <property type="entry name" value="Receptor tyrosine-protein kinase erbB-2"/>
    <property type="match status" value="1"/>
</dbReference>
<dbReference type="GO" id="GO:0043235">
    <property type="term" value="C:receptor complex"/>
    <property type="evidence" value="ECO:0007669"/>
    <property type="project" value="TreeGrafter"/>
</dbReference>
<evidence type="ECO:0000256" key="8">
    <source>
        <dbReference type="ARBA" id="ARBA00022777"/>
    </source>
</evidence>
<dbReference type="GO" id="GO:0012505">
    <property type="term" value="C:endomembrane system"/>
    <property type="evidence" value="ECO:0007669"/>
    <property type="project" value="UniProtKB-SubCell"/>
</dbReference>
<evidence type="ECO:0000256" key="14">
    <source>
        <dbReference type="SAM" id="MobiDB-lite"/>
    </source>
</evidence>
<evidence type="ECO:0000256" key="12">
    <source>
        <dbReference type="ARBA" id="ARBA00023137"/>
    </source>
</evidence>
<keyword evidence="12" id="KW-0829">Tyrosine-protein kinase</keyword>
<dbReference type="InterPro" id="IPR001245">
    <property type="entry name" value="Ser-Thr/Tyr_kinase_cat_dom"/>
</dbReference>
<evidence type="ECO:0000256" key="5">
    <source>
        <dbReference type="ARBA" id="ARBA00022729"/>
    </source>
</evidence>
<dbReference type="GO" id="GO:0048468">
    <property type="term" value="P:cell development"/>
    <property type="evidence" value="ECO:0007669"/>
    <property type="project" value="UniProtKB-ARBA"/>
</dbReference>
<dbReference type="GO" id="GO:0050793">
    <property type="term" value="P:regulation of developmental process"/>
    <property type="evidence" value="ECO:0007669"/>
    <property type="project" value="UniProtKB-ARBA"/>
</dbReference>
<dbReference type="InterPro" id="IPR000719">
    <property type="entry name" value="Prot_kinase_dom"/>
</dbReference>
<gene>
    <name evidence="16" type="ORF">SK128_015905</name>
</gene>
<dbReference type="EMBL" id="JAXCGZ010010164">
    <property type="protein sequence ID" value="KAK7075767.1"/>
    <property type="molecule type" value="Genomic_DNA"/>
</dbReference>
<comment type="subcellular location">
    <subcellularLocation>
        <location evidence="1">Endomembrane system</location>
    </subcellularLocation>
    <subcellularLocation>
        <location evidence="2">Membrane</location>
        <topology evidence="2">Single-pass type I membrane protein</topology>
    </subcellularLocation>
</comment>
<comment type="caution">
    <text evidence="16">The sequence shown here is derived from an EMBL/GenBank/DDBJ whole genome shotgun (WGS) entry which is preliminary data.</text>
</comment>
<dbReference type="PRINTS" id="PR00109">
    <property type="entry name" value="TYRKINASE"/>
</dbReference>
<keyword evidence="5" id="KW-0732">Signal</keyword>
<keyword evidence="17" id="KW-1185">Reference proteome</keyword>
<evidence type="ECO:0000259" key="15">
    <source>
        <dbReference type="PROSITE" id="PS50011"/>
    </source>
</evidence>
<dbReference type="GO" id="GO:0005886">
    <property type="term" value="C:plasma membrane"/>
    <property type="evidence" value="ECO:0007669"/>
    <property type="project" value="TreeGrafter"/>
</dbReference>
<evidence type="ECO:0000256" key="13">
    <source>
        <dbReference type="ARBA" id="ARBA00051243"/>
    </source>
</evidence>
<feature type="region of interest" description="Disordered" evidence="14">
    <location>
        <begin position="180"/>
        <end position="228"/>
    </location>
</feature>
<accession>A0AAN8X3E0</accession>
<dbReference type="GO" id="GO:0051130">
    <property type="term" value="P:positive regulation of cellular component organization"/>
    <property type="evidence" value="ECO:0007669"/>
    <property type="project" value="UniProtKB-ARBA"/>
</dbReference>
<name>A0AAN8X3E0_HALRR</name>
<evidence type="ECO:0000256" key="2">
    <source>
        <dbReference type="ARBA" id="ARBA00004479"/>
    </source>
</evidence>
<keyword evidence="10" id="KW-1133">Transmembrane helix</keyword>
<sequence>MIEMAVEAADGMAYLASKKLVHRDLAARNCMLDSNLTLKIGDFGFARYLATDYYRKEGSDFLPVRWMAPESLSQGRYSSRSDIWSYGVLLWEIYMRGVLPYEGFQNEQVCDMVVSGTHLERPNVCPDFMYVILLSCWKPKSRERPTFIQIVRLLLPRTSPEFLAYLGKVSYFHSSSCCDSESTEDNDEGFIASGSSSEDEGKEEEEEEEENENQNSLCSSLPPSPHLIEDDQENVVKFDLFSFLKNYMTFIPRTDYR</sequence>
<keyword evidence="4" id="KW-0812">Transmembrane</keyword>
<dbReference type="PANTHER" id="PTHR24416:SF525">
    <property type="entry name" value="INSULIN-LIKE RECEPTOR"/>
    <property type="match status" value="1"/>
</dbReference>
<evidence type="ECO:0000256" key="3">
    <source>
        <dbReference type="ARBA" id="ARBA00022679"/>
    </source>
</evidence>
<dbReference type="AlphaFoldDB" id="A0AAN8X3E0"/>
<dbReference type="GO" id="GO:0030182">
    <property type="term" value="P:neuron differentiation"/>
    <property type="evidence" value="ECO:0007669"/>
    <property type="project" value="UniProtKB-ARBA"/>
</dbReference>
<dbReference type="Proteomes" id="UP001381693">
    <property type="component" value="Unassembled WGS sequence"/>
</dbReference>
<keyword evidence="7" id="KW-0547">Nucleotide-binding</keyword>
<comment type="catalytic activity">
    <reaction evidence="13">
        <text>L-tyrosyl-[protein] + ATP = O-phospho-L-tyrosyl-[protein] + ADP + H(+)</text>
        <dbReference type="Rhea" id="RHEA:10596"/>
        <dbReference type="Rhea" id="RHEA-COMP:10136"/>
        <dbReference type="Rhea" id="RHEA-COMP:20101"/>
        <dbReference type="ChEBI" id="CHEBI:15378"/>
        <dbReference type="ChEBI" id="CHEBI:30616"/>
        <dbReference type="ChEBI" id="CHEBI:46858"/>
        <dbReference type="ChEBI" id="CHEBI:61978"/>
        <dbReference type="ChEBI" id="CHEBI:456216"/>
        <dbReference type="EC" id="2.7.10.1"/>
    </reaction>
</comment>
<evidence type="ECO:0000256" key="6">
    <source>
        <dbReference type="ARBA" id="ARBA00022737"/>
    </source>
</evidence>
<dbReference type="GO" id="GO:0004714">
    <property type="term" value="F:transmembrane receptor protein tyrosine kinase activity"/>
    <property type="evidence" value="ECO:0007669"/>
    <property type="project" value="UniProtKB-EC"/>
</dbReference>
<dbReference type="SMART" id="SM00219">
    <property type="entry name" value="TyrKc"/>
    <property type="match status" value="1"/>
</dbReference>
<dbReference type="InterPro" id="IPR020635">
    <property type="entry name" value="Tyr_kinase_cat_dom"/>
</dbReference>
<keyword evidence="3" id="KW-0808">Transferase</keyword>
<dbReference type="PANTHER" id="PTHR24416">
    <property type="entry name" value="TYROSINE-PROTEIN KINASE RECEPTOR"/>
    <property type="match status" value="1"/>
</dbReference>
<dbReference type="InterPro" id="IPR011009">
    <property type="entry name" value="Kinase-like_dom_sf"/>
</dbReference>
<feature type="compositionally biased region" description="Acidic residues" evidence="14">
    <location>
        <begin position="197"/>
        <end position="212"/>
    </location>
</feature>
<dbReference type="PROSITE" id="PS00109">
    <property type="entry name" value="PROTEIN_KINASE_TYR"/>
    <property type="match status" value="1"/>
</dbReference>
<reference evidence="16 17" key="1">
    <citation type="submission" date="2023-11" db="EMBL/GenBank/DDBJ databases">
        <title>Halocaridina rubra genome assembly.</title>
        <authorList>
            <person name="Smith C."/>
        </authorList>
    </citation>
    <scope>NUCLEOTIDE SEQUENCE [LARGE SCALE GENOMIC DNA]</scope>
    <source>
        <strain evidence="16">EP-1</strain>
        <tissue evidence="16">Whole</tissue>
    </source>
</reference>
<keyword evidence="8" id="KW-0418">Kinase</keyword>
<protein>
    <recommendedName>
        <fullName evidence="15">Protein kinase domain-containing protein</fullName>
    </recommendedName>
</protein>
<evidence type="ECO:0000256" key="1">
    <source>
        <dbReference type="ARBA" id="ARBA00004308"/>
    </source>
</evidence>